<evidence type="ECO:0000259" key="4">
    <source>
        <dbReference type="PROSITE" id="PS51211"/>
    </source>
</evidence>
<accession>A0ABM3MIC0</accession>
<evidence type="ECO:0000313" key="5">
    <source>
        <dbReference type="Proteomes" id="UP001652740"/>
    </source>
</evidence>
<evidence type="ECO:0000313" key="6">
    <source>
        <dbReference type="RefSeq" id="XP_052751137.1"/>
    </source>
</evidence>
<gene>
    <name evidence="6" type="primary">LOC113519991</name>
</gene>
<dbReference type="SMART" id="SM00638">
    <property type="entry name" value="LPD_N"/>
    <property type="match status" value="1"/>
</dbReference>
<proteinExistence type="predicted"/>
<dbReference type="PANTHER" id="PTHR13024">
    <property type="entry name" value="MICROSOMAL TRIGLYCERIDE TRANSFER PROTEIN, LARGE SUBUNIT"/>
    <property type="match status" value="1"/>
</dbReference>
<dbReference type="Pfam" id="PF01347">
    <property type="entry name" value="Vitellogenin_N"/>
    <property type="match status" value="1"/>
</dbReference>
<sequence length="891" mass="93678">MYLIVFILVLSHPCNLPINWASSSSVPAVEYGELKLFQAAAAYEVESEVLLADDVANRTDIGYRITASLIVEPAWSAPDSHHEFLLKFHLQSPKLFLRGNRANAEFLPHKSIWDSHADSTFYAYWRNGIINNTFLDPNEAPDILNFKKSLISLFQFQALDGEHIESDISGQCDVLYETISMTSFRKIKRKCSVEETPEEREADVAAQEEEEVERGAQYWLSAALDALHDVRAHEARRLGPRGAALRLRAALHLRRAAPPAPSAPTAPTAPPALAATLQRLPPALAPLSLAPHFTDDPTADDTPLEQAVEEAREALATDEAGAGGTAAEAEAAARLLHAVRAAPAPALAALLRRDRLHALRPALCRLLGLAGTAAAHAAADGFLHLAAADPLQPLARHYLAAAALAERPQPARVAALLRLGEEARDAAVAAAALLAAAAAAPRAGPRAGRAVRDSLLRSLARCKEDECRAVRLRALGNLRRADGAEALLEHAERGRRGAALAALHALDAAPPAALAAPARRRRLLALVCSGGRALDVRGAALDLLLRRSPPAALREVLAGVSGGAAPAELRRLLWQRVRQLAADDAGVAAAVRALPPHLTAWHAQAQPGTSSVLTRSTGWTALGWRARLDSVQLAAAGLLRAGRVRLLADDGAGVAEQLSVELWTRGLESLAGAAEGAAAELDEGDEGAEAAAGGLELGVGGVRLAGVRLFDGQAELLAHVWAGAGSEPTPALRALLPLRTRAGRAALLAGAALHYRRAAAAALALDAHAQVSLWSRGARAALELRAGGAGGVRAALGAAPGAPALRAHAAWRAEPRLLLAADLDFYDKVALCVRAHLPDFQYAHNVTLRWAAGGASGAAARRWARPAPGRTLSLGAANDATCRALVAADDR</sequence>
<reference evidence="6" key="1">
    <citation type="submission" date="2025-08" db="UniProtKB">
        <authorList>
            <consortium name="RefSeq"/>
        </authorList>
    </citation>
    <scope>IDENTIFICATION</scope>
    <source>
        <tissue evidence="6">Whole larvae</tissue>
    </source>
</reference>
<dbReference type="RefSeq" id="XP_052751137.1">
    <property type="nucleotide sequence ID" value="XM_052895177.1"/>
</dbReference>
<dbReference type="Gene3D" id="1.25.10.20">
    <property type="entry name" value="Vitellinogen, superhelical"/>
    <property type="match status" value="1"/>
</dbReference>
<dbReference type="SUPFAM" id="SSF48431">
    <property type="entry name" value="Lipovitellin-phosvitin complex, superhelical domain"/>
    <property type="match status" value="1"/>
</dbReference>
<dbReference type="PROSITE" id="PS51211">
    <property type="entry name" value="VITELLOGENIN"/>
    <property type="match status" value="1"/>
</dbReference>
<feature type="signal peptide" evidence="3">
    <location>
        <begin position="1"/>
        <end position="21"/>
    </location>
</feature>
<evidence type="ECO:0000256" key="1">
    <source>
        <dbReference type="ARBA" id="ARBA00022729"/>
    </source>
</evidence>
<dbReference type="InterPro" id="IPR039988">
    <property type="entry name" value="MTTP"/>
</dbReference>
<dbReference type="InterPro" id="IPR011030">
    <property type="entry name" value="Lipovitellin_superhlx_dom"/>
</dbReference>
<feature type="domain" description="Vitellogenin" evidence="4">
    <location>
        <begin position="34"/>
        <end position="584"/>
    </location>
</feature>
<dbReference type="GeneID" id="113519991"/>
<dbReference type="Gene3D" id="2.30.230.10">
    <property type="entry name" value="Lipovitellin, beta-sheet shell regions, chain A"/>
    <property type="match status" value="1"/>
</dbReference>
<feature type="chain" id="PRO_5045514978" evidence="3">
    <location>
        <begin position="22"/>
        <end position="891"/>
    </location>
</feature>
<organism evidence="5 6">
    <name type="scientific">Galleria mellonella</name>
    <name type="common">Greater wax moth</name>
    <dbReference type="NCBI Taxonomy" id="7137"/>
    <lineage>
        <taxon>Eukaryota</taxon>
        <taxon>Metazoa</taxon>
        <taxon>Ecdysozoa</taxon>
        <taxon>Arthropoda</taxon>
        <taxon>Hexapoda</taxon>
        <taxon>Insecta</taxon>
        <taxon>Pterygota</taxon>
        <taxon>Neoptera</taxon>
        <taxon>Endopterygota</taxon>
        <taxon>Lepidoptera</taxon>
        <taxon>Glossata</taxon>
        <taxon>Ditrysia</taxon>
        <taxon>Pyraloidea</taxon>
        <taxon>Pyralidae</taxon>
        <taxon>Galleriinae</taxon>
        <taxon>Galleria</taxon>
    </lineage>
</organism>
<dbReference type="InterPro" id="IPR015816">
    <property type="entry name" value="Vitellinogen_b-sht_N"/>
</dbReference>
<comment type="caution">
    <text evidence="2">Lacks conserved residue(s) required for the propagation of feature annotation.</text>
</comment>
<name>A0ABM3MIC0_GALME</name>
<dbReference type="Proteomes" id="UP001652740">
    <property type="component" value="Unplaced"/>
</dbReference>
<evidence type="ECO:0000256" key="2">
    <source>
        <dbReference type="PROSITE-ProRule" id="PRU00557"/>
    </source>
</evidence>
<dbReference type="PANTHER" id="PTHR13024:SF0">
    <property type="entry name" value="MICROSOMAL TRIACYLGLYCEROL TRANSFER PROTEIN"/>
    <property type="match status" value="1"/>
</dbReference>
<protein>
    <submittedName>
        <fullName evidence="6">Microsomal triacylglycerol transfer protein</fullName>
    </submittedName>
</protein>
<keyword evidence="5" id="KW-1185">Reference proteome</keyword>
<keyword evidence="1 3" id="KW-0732">Signal</keyword>
<evidence type="ECO:0000256" key="3">
    <source>
        <dbReference type="SAM" id="SignalP"/>
    </source>
</evidence>
<dbReference type="InterPro" id="IPR001747">
    <property type="entry name" value="Vitellogenin_N"/>
</dbReference>
<dbReference type="SUPFAM" id="SSF56968">
    <property type="entry name" value="Lipovitellin-phosvitin complex, beta-sheet shell regions"/>
    <property type="match status" value="1"/>
</dbReference>
<dbReference type="InterPro" id="IPR015819">
    <property type="entry name" value="Lipid_transp_b-sht_shell"/>
</dbReference>